<evidence type="ECO:0000256" key="1">
    <source>
        <dbReference type="ARBA" id="ARBA00022729"/>
    </source>
</evidence>
<dbReference type="Pfam" id="PF16403">
    <property type="entry name" value="Bact_surface_Ig-like"/>
    <property type="match status" value="3"/>
</dbReference>
<feature type="domain" description="LamG-like jellyroll fold" evidence="3">
    <location>
        <begin position="614"/>
        <end position="756"/>
    </location>
</feature>
<evidence type="ECO:0000313" key="4">
    <source>
        <dbReference type="EMBL" id="MDM5264393.1"/>
    </source>
</evidence>
<proteinExistence type="predicted"/>
<protein>
    <submittedName>
        <fullName evidence="4">DUF5011 domain-containing protein</fullName>
    </submittedName>
</protein>
<dbReference type="Gene3D" id="2.60.120.200">
    <property type="match status" value="2"/>
</dbReference>
<sequence length="1120" mass="119573">MEWLNFRSLIKKLSIVLFCLYASLSFIEAADRIMPFGDSITKGYVTGVTPADEWGYRGLLWTKLRESGHTLNFVGDETSGENYTTIDPTFDANHSGVNNETTADLLLRTNATLINNDPQVVLLHIGTNDIDQGLDLNTSVTNVNTTLQNIYDYNSSIKVFLARIINLKSDADPILRANITAYNDALETMANTRIENGDNLQIVNMESGTGIDYTTDMAGPFHPNQNGYDLMAKHWYAALNGEVHHWSLDENTGTIFLDAMGSADGTCTGNCPSPSAGIKDGAQLFDGTTEVNITETATFDMPADANFTIELWVQTTDSGALKVMIGRDDGTTTSLHWWIGMESTGEVLFTLQDRDGVGAAYPTIKSTTPINDGDWHHIAAVRDGSTGDTILYVDGSAEASYNFTSTGGFAASTPVTIGYFINDGSAGFYFDGVLDEIFVYNRVLSATEIQAHYNDSAMQITTAPVTFAEVGVLYYYDANTSKDPVDAFDWTISKPASWMSINVDGEVSGTPDSVANLDVNITAMKGIETATQNYVLKVRDRSLLPLEMVHYWKLDEGNNTTTYLDSYSAVDATCTGSTCPISTIGQVSNAQLFDGAEDGLNVSDASTFDVPADANFTIELWAKTNHTGTLTVMIGRDDGTTTSLHWWIGMESTGEALFTLQDRDGAGAAYQTIKSTTPINDGAWHHIAAVREGSTGDTILYVDGTEESSFNFTSTGGFAASTPVTIGYFINNSSASFYFDGMLDEIAVYGSALSPFEITQHYQNGLSGNESEVLGDTTAPVITITGNTNVDVEVDTTYSDAGATATDNLDGDITGSINTVNLVDTTVLGTYSVNYSVSDRAGNSAEANRTVNVVDTQAPVIILNGDTNITIEVGTAYSELGATATDNYDGNLTTSIEINASSVDTNTVGVYTVIYDVNDSSGNVAEVTRTVNVVDTQAPVITLNGDANITLGLGSTYIDAGATATDNEDGNLTGSIVTVNPVNTNTVGVYTVTYDVNDSSGNAAAQVSRTVNVVGWFTVTSDSNSSIYTVGDTRVELDPTLFNITVGNDKIVFEEIGSEPKLYIELMSDGTVVTGYRQGTGDDSTVTIAFAAGTKVSVGADMVLLIETLLVNDLTLGGAL</sequence>
<dbReference type="InterPro" id="IPR013783">
    <property type="entry name" value="Ig-like_fold"/>
</dbReference>
<dbReference type="SUPFAM" id="SSF49899">
    <property type="entry name" value="Concanavalin A-like lectins/glucanases"/>
    <property type="match status" value="2"/>
</dbReference>
<feature type="domain" description="LamG-like jellyroll fold" evidence="3">
    <location>
        <begin position="305"/>
        <end position="447"/>
    </location>
</feature>
<dbReference type="Pfam" id="PF13472">
    <property type="entry name" value="Lipase_GDSL_2"/>
    <property type="match status" value="1"/>
</dbReference>
<dbReference type="Gene3D" id="3.40.50.1110">
    <property type="entry name" value="SGNH hydrolase"/>
    <property type="match status" value="1"/>
</dbReference>
<gene>
    <name evidence="4" type="ORF">PF327_09315</name>
</gene>
<accession>A0ABT7QTI8</accession>
<evidence type="ECO:0000256" key="2">
    <source>
        <dbReference type="ARBA" id="ARBA00023157"/>
    </source>
</evidence>
<reference evidence="4" key="1">
    <citation type="submission" date="2023-01" db="EMBL/GenBank/DDBJ databases">
        <title>Sulfurovum sp. XTW-4 genome assembly.</title>
        <authorList>
            <person name="Wang J."/>
        </authorList>
    </citation>
    <scope>NUCLEOTIDE SEQUENCE</scope>
    <source>
        <strain evidence="4">XTW-4</strain>
    </source>
</reference>
<comment type="caution">
    <text evidence="4">The sequence shown here is derived from an EMBL/GenBank/DDBJ whole genome shotgun (WGS) entry which is preliminary data.</text>
</comment>
<keyword evidence="1" id="KW-0732">Signal</keyword>
<dbReference type="InterPro" id="IPR032179">
    <property type="entry name" value="Cry22Aa_Ig-like"/>
</dbReference>
<name>A0ABT7QTI8_9BACT</name>
<keyword evidence="2" id="KW-1015">Disulfide bond</keyword>
<dbReference type="Gene3D" id="2.60.40.10">
    <property type="entry name" value="Immunoglobulins"/>
    <property type="match status" value="4"/>
</dbReference>
<organism evidence="4 5">
    <name type="scientific">Sulfurovum xiamenensis</name>
    <dbReference type="NCBI Taxonomy" id="3019066"/>
    <lineage>
        <taxon>Bacteria</taxon>
        <taxon>Pseudomonadati</taxon>
        <taxon>Campylobacterota</taxon>
        <taxon>Epsilonproteobacteria</taxon>
        <taxon>Campylobacterales</taxon>
        <taxon>Sulfurovaceae</taxon>
        <taxon>Sulfurovum</taxon>
    </lineage>
</organism>
<evidence type="ECO:0000313" key="5">
    <source>
        <dbReference type="Proteomes" id="UP001169066"/>
    </source>
</evidence>
<keyword evidence="5" id="KW-1185">Reference proteome</keyword>
<dbReference type="InterPro" id="IPR013320">
    <property type="entry name" value="ConA-like_dom_sf"/>
</dbReference>
<dbReference type="SUPFAM" id="SSF52266">
    <property type="entry name" value="SGNH hydrolase"/>
    <property type="match status" value="1"/>
</dbReference>
<dbReference type="InterPro" id="IPR013830">
    <property type="entry name" value="SGNH_hydro"/>
</dbReference>
<dbReference type="InterPro" id="IPR036514">
    <property type="entry name" value="SGNH_hydro_sf"/>
</dbReference>
<dbReference type="Pfam" id="PF13385">
    <property type="entry name" value="Laminin_G_3"/>
    <property type="match status" value="2"/>
</dbReference>
<dbReference type="EMBL" id="JAQIBC010000007">
    <property type="protein sequence ID" value="MDM5264393.1"/>
    <property type="molecule type" value="Genomic_DNA"/>
</dbReference>
<dbReference type="InterPro" id="IPR006558">
    <property type="entry name" value="LamG-like"/>
</dbReference>
<dbReference type="PANTHER" id="PTHR24273:SF32">
    <property type="entry name" value="HYALIN"/>
    <property type="match status" value="1"/>
</dbReference>
<dbReference type="RefSeq" id="WP_289402300.1">
    <property type="nucleotide sequence ID" value="NZ_JAQIBC010000007.1"/>
</dbReference>
<dbReference type="Proteomes" id="UP001169066">
    <property type="component" value="Unassembled WGS sequence"/>
</dbReference>
<dbReference type="PANTHER" id="PTHR24273">
    <property type="entry name" value="FI04643P-RELATED"/>
    <property type="match status" value="1"/>
</dbReference>
<evidence type="ECO:0000259" key="3">
    <source>
        <dbReference type="SMART" id="SM00560"/>
    </source>
</evidence>
<dbReference type="SMART" id="SM00560">
    <property type="entry name" value="LamGL"/>
    <property type="match status" value="2"/>
</dbReference>